<keyword evidence="7" id="KW-0843">Virulence</keyword>
<evidence type="ECO:0000256" key="11">
    <source>
        <dbReference type="PROSITE-ProRule" id="PRU00261"/>
    </source>
</evidence>
<evidence type="ECO:0000256" key="12">
    <source>
        <dbReference type="RuleBase" id="RU000489"/>
    </source>
</evidence>
<keyword evidence="10" id="KW-0624">Polysaccharide degradation</keyword>
<dbReference type="Pfam" id="PF00704">
    <property type="entry name" value="Glyco_hydro_18"/>
    <property type="match status" value="1"/>
</dbReference>
<dbReference type="GO" id="GO:0008061">
    <property type="term" value="F:chitin binding"/>
    <property type="evidence" value="ECO:0007669"/>
    <property type="project" value="UniProtKB-UniRule"/>
</dbReference>
<dbReference type="Gene3D" id="3.20.20.80">
    <property type="entry name" value="Glycosidases"/>
    <property type="match status" value="2"/>
</dbReference>
<dbReference type="AlphaFoldDB" id="A0A1L9PGB1"/>
<evidence type="ECO:0000256" key="7">
    <source>
        <dbReference type="ARBA" id="ARBA00023026"/>
    </source>
</evidence>
<dbReference type="GO" id="GO:0000272">
    <property type="term" value="P:polysaccharide catabolic process"/>
    <property type="evidence" value="ECO:0007669"/>
    <property type="project" value="UniProtKB-KW"/>
</dbReference>
<comment type="caution">
    <text evidence="11">Lacks conserved residue(s) required for the propagation of feature annotation.</text>
</comment>
<feature type="signal peptide" evidence="13">
    <location>
        <begin position="1"/>
        <end position="18"/>
    </location>
</feature>
<dbReference type="InterPro" id="IPR017853">
    <property type="entry name" value="GH"/>
</dbReference>
<feature type="disulfide bond" evidence="11">
    <location>
        <begin position="320"/>
        <end position="334"/>
    </location>
</feature>
<dbReference type="STRING" id="1036611.A0A1L9PGB1"/>
<keyword evidence="13" id="KW-0732">Signal</keyword>
<dbReference type="SUPFAM" id="SSF57016">
    <property type="entry name" value="Plant lectins/antimicrobial peptides"/>
    <property type="match status" value="1"/>
</dbReference>
<feature type="domain" description="Chitin-binding type-1" evidence="14">
    <location>
        <begin position="304"/>
        <end position="347"/>
    </location>
</feature>
<evidence type="ECO:0000256" key="6">
    <source>
        <dbReference type="ARBA" id="ARBA00023024"/>
    </source>
</evidence>
<dbReference type="Proteomes" id="UP000184073">
    <property type="component" value="Unassembled WGS sequence"/>
</dbReference>
<dbReference type="EC" id="3.2.1.14" evidence="3"/>
<dbReference type="PANTHER" id="PTHR11177:SF337">
    <property type="entry name" value="CHITINASE"/>
    <property type="match status" value="1"/>
</dbReference>
<dbReference type="GO" id="GO:0008843">
    <property type="term" value="F:endochitinase activity"/>
    <property type="evidence" value="ECO:0007669"/>
    <property type="project" value="UniProtKB-EC"/>
</dbReference>
<keyword evidence="5 12" id="KW-0378">Hydrolase</keyword>
<dbReference type="SMART" id="SM00270">
    <property type="entry name" value="ChtBD1"/>
    <property type="match status" value="1"/>
</dbReference>
<dbReference type="SUPFAM" id="SSF51445">
    <property type="entry name" value="(Trans)glycosidases"/>
    <property type="match status" value="1"/>
</dbReference>
<dbReference type="PROSITE" id="PS00026">
    <property type="entry name" value="CHIT_BIND_I_1"/>
    <property type="match status" value="1"/>
</dbReference>
<dbReference type="RefSeq" id="XP_040666319.1">
    <property type="nucleotide sequence ID" value="XM_040812043.1"/>
</dbReference>
<dbReference type="InterPro" id="IPR036861">
    <property type="entry name" value="Endochitinase-like_sf"/>
</dbReference>
<dbReference type="InterPro" id="IPR001002">
    <property type="entry name" value="Chitin-bd_1"/>
</dbReference>
<dbReference type="InterPro" id="IPR029070">
    <property type="entry name" value="Chitinase_insertion_sf"/>
</dbReference>
<sequence length="442" mass="48481">MMLKPVALALAALQCVAGLRFAMYIDEYHTEGLPGSNTTQGITHAIMGFAKSTDFNTDSGSSFEPFEPVETMRKRFAPDTKVLVAIGGWGDTEGFSKGSKDDASRKRYAKNVAKMLDSKGFDGVDVDWEYPGGNGQDYKQVPNKDKVGEIEAFPLFIQALREAIGNDKLLTIATPAKREDMIAYTEENGPKIWPSVDFVNVMSYDLINRRNNVTKHHSSVVDSHDTIKAYLDIGAPPEKLNLGIAYYMKWFTTQENADCDTHPIGCPTVEMETANGEDNGKSGTITFETKSMAPPPKDLKESTDQKCGLEAKAKCPAGSCCSIYGNCGTGDDFCGTNCDSNYGECKGVSIQGSLQSALKDGKTDEEAGGQYYMDVKNNLFWTWDTPELITRKFKDIVDAEKLGGVMAWSLGEDTYKWEHLKAMQAGVAERGGNSKAREDSEF</sequence>
<dbReference type="GeneID" id="63727554"/>
<dbReference type="PROSITE" id="PS01095">
    <property type="entry name" value="GH18_1"/>
    <property type="match status" value="1"/>
</dbReference>
<protein>
    <recommendedName>
        <fullName evidence="3">chitinase</fullName>
        <ecNumber evidence="3">3.2.1.14</ecNumber>
    </recommendedName>
</protein>
<feature type="disulfide bond" evidence="11">
    <location>
        <begin position="315"/>
        <end position="327"/>
    </location>
</feature>
<evidence type="ECO:0000256" key="2">
    <source>
        <dbReference type="ARBA" id="ARBA00008682"/>
    </source>
</evidence>
<evidence type="ECO:0000256" key="3">
    <source>
        <dbReference type="ARBA" id="ARBA00012729"/>
    </source>
</evidence>
<dbReference type="VEuPathDB" id="FungiDB:ASPVEDRAFT_40069"/>
<evidence type="ECO:0000313" key="17">
    <source>
        <dbReference type="Proteomes" id="UP000184073"/>
    </source>
</evidence>
<comment type="similarity">
    <text evidence="2">Belongs to the glycosyl hydrolase 18 family. Chitinase class V subfamily.</text>
</comment>
<dbReference type="PANTHER" id="PTHR11177">
    <property type="entry name" value="CHITINASE"/>
    <property type="match status" value="1"/>
</dbReference>
<evidence type="ECO:0000259" key="14">
    <source>
        <dbReference type="PROSITE" id="PS50941"/>
    </source>
</evidence>
<keyword evidence="4 11" id="KW-0147">Chitin-binding</keyword>
<dbReference type="InterPro" id="IPR018371">
    <property type="entry name" value="Chitin-binding_1_CS"/>
</dbReference>
<dbReference type="GO" id="GO:0006032">
    <property type="term" value="P:chitin catabolic process"/>
    <property type="evidence" value="ECO:0007669"/>
    <property type="project" value="UniProtKB-KW"/>
</dbReference>
<dbReference type="InterPro" id="IPR001223">
    <property type="entry name" value="Glyco_hydro18_cat"/>
</dbReference>
<dbReference type="PROSITE" id="PS50941">
    <property type="entry name" value="CHIT_BIND_I_2"/>
    <property type="match status" value="1"/>
</dbReference>
<evidence type="ECO:0000256" key="10">
    <source>
        <dbReference type="ARBA" id="ARBA00023326"/>
    </source>
</evidence>
<organism evidence="16 17">
    <name type="scientific">Aspergillus versicolor CBS 583.65</name>
    <dbReference type="NCBI Taxonomy" id="1036611"/>
    <lineage>
        <taxon>Eukaryota</taxon>
        <taxon>Fungi</taxon>
        <taxon>Dikarya</taxon>
        <taxon>Ascomycota</taxon>
        <taxon>Pezizomycotina</taxon>
        <taxon>Eurotiomycetes</taxon>
        <taxon>Eurotiomycetidae</taxon>
        <taxon>Eurotiales</taxon>
        <taxon>Aspergillaceae</taxon>
        <taxon>Aspergillus</taxon>
        <taxon>Aspergillus subgen. Nidulantes</taxon>
    </lineage>
</organism>
<evidence type="ECO:0000256" key="13">
    <source>
        <dbReference type="SAM" id="SignalP"/>
    </source>
</evidence>
<evidence type="ECO:0000256" key="4">
    <source>
        <dbReference type="ARBA" id="ARBA00022669"/>
    </source>
</evidence>
<keyword evidence="17" id="KW-1185">Reference proteome</keyword>
<evidence type="ECO:0000313" key="16">
    <source>
        <dbReference type="EMBL" id="OJJ00557.1"/>
    </source>
</evidence>
<dbReference type="PROSITE" id="PS51910">
    <property type="entry name" value="GH18_2"/>
    <property type="match status" value="1"/>
</dbReference>
<dbReference type="SMART" id="SM00636">
    <property type="entry name" value="Glyco_18"/>
    <property type="match status" value="1"/>
</dbReference>
<dbReference type="InterPro" id="IPR011583">
    <property type="entry name" value="Chitinase_II/V-like_cat"/>
</dbReference>
<dbReference type="Gene3D" id="3.10.50.10">
    <property type="match status" value="1"/>
</dbReference>
<keyword evidence="6" id="KW-0146">Chitin degradation</keyword>
<dbReference type="CDD" id="cd00035">
    <property type="entry name" value="ChtBD1"/>
    <property type="match status" value="1"/>
</dbReference>
<evidence type="ECO:0000256" key="1">
    <source>
        <dbReference type="ARBA" id="ARBA00000822"/>
    </source>
</evidence>
<dbReference type="Gene3D" id="3.30.60.10">
    <property type="entry name" value="Endochitinase-like"/>
    <property type="match status" value="1"/>
</dbReference>
<name>A0A1L9PGB1_ASPVE</name>
<dbReference type="FunFam" id="3.20.20.80:FF:000159">
    <property type="entry name" value="Class V chitinase, putative"/>
    <property type="match status" value="1"/>
</dbReference>
<accession>A0A1L9PGB1</accession>
<keyword evidence="8" id="KW-0119">Carbohydrate metabolism</keyword>
<comment type="catalytic activity">
    <reaction evidence="1">
        <text>Random endo-hydrolysis of N-acetyl-beta-D-glucosaminide (1-&gt;4)-beta-linkages in chitin and chitodextrins.</text>
        <dbReference type="EC" id="3.2.1.14"/>
    </reaction>
</comment>
<evidence type="ECO:0000259" key="15">
    <source>
        <dbReference type="PROSITE" id="PS51910"/>
    </source>
</evidence>
<keyword evidence="11" id="KW-1015">Disulfide bond</keyword>
<gene>
    <name evidence="16" type="ORF">ASPVEDRAFT_40069</name>
</gene>
<dbReference type="GO" id="GO:0005576">
    <property type="term" value="C:extracellular region"/>
    <property type="evidence" value="ECO:0007669"/>
    <property type="project" value="TreeGrafter"/>
</dbReference>
<feature type="chain" id="PRO_5012815320" description="chitinase" evidence="13">
    <location>
        <begin position="19"/>
        <end position="442"/>
    </location>
</feature>
<feature type="domain" description="GH18" evidence="15">
    <location>
        <begin position="19"/>
        <end position="430"/>
    </location>
</feature>
<reference evidence="17" key="1">
    <citation type="journal article" date="2017" name="Genome Biol.">
        <title>Comparative genomics reveals high biological diversity and specific adaptations in the industrially and medically important fungal genus Aspergillus.</title>
        <authorList>
            <person name="de Vries R.P."/>
            <person name="Riley R."/>
            <person name="Wiebenga A."/>
            <person name="Aguilar-Osorio G."/>
            <person name="Amillis S."/>
            <person name="Uchima C.A."/>
            <person name="Anderluh G."/>
            <person name="Asadollahi M."/>
            <person name="Askin M."/>
            <person name="Barry K."/>
            <person name="Battaglia E."/>
            <person name="Bayram O."/>
            <person name="Benocci T."/>
            <person name="Braus-Stromeyer S.A."/>
            <person name="Caldana C."/>
            <person name="Canovas D."/>
            <person name="Cerqueira G.C."/>
            <person name="Chen F."/>
            <person name="Chen W."/>
            <person name="Choi C."/>
            <person name="Clum A."/>
            <person name="Dos Santos R.A."/>
            <person name="Damasio A.R."/>
            <person name="Diallinas G."/>
            <person name="Emri T."/>
            <person name="Fekete E."/>
            <person name="Flipphi M."/>
            <person name="Freyberg S."/>
            <person name="Gallo A."/>
            <person name="Gournas C."/>
            <person name="Habgood R."/>
            <person name="Hainaut M."/>
            <person name="Harispe M.L."/>
            <person name="Henrissat B."/>
            <person name="Hilden K.S."/>
            <person name="Hope R."/>
            <person name="Hossain A."/>
            <person name="Karabika E."/>
            <person name="Karaffa L."/>
            <person name="Karanyi Z."/>
            <person name="Krasevec N."/>
            <person name="Kuo A."/>
            <person name="Kusch H."/>
            <person name="LaButti K."/>
            <person name="Lagendijk E.L."/>
            <person name="Lapidus A."/>
            <person name="Levasseur A."/>
            <person name="Lindquist E."/>
            <person name="Lipzen A."/>
            <person name="Logrieco A.F."/>
            <person name="MacCabe A."/>
            <person name="Maekelae M.R."/>
            <person name="Malavazi I."/>
            <person name="Melin P."/>
            <person name="Meyer V."/>
            <person name="Mielnichuk N."/>
            <person name="Miskei M."/>
            <person name="Molnar A.P."/>
            <person name="Mule G."/>
            <person name="Ngan C.Y."/>
            <person name="Orejas M."/>
            <person name="Orosz E."/>
            <person name="Ouedraogo J.P."/>
            <person name="Overkamp K.M."/>
            <person name="Park H.-S."/>
            <person name="Perrone G."/>
            <person name="Piumi F."/>
            <person name="Punt P.J."/>
            <person name="Ram A.F."/>
            <person name="Ramon A."/>
            <person name="Rauscher S."/>
            <person name="Record E."/>
            <person name="Riano-Pachon D.M."/>
            <person name="Robert V."/>
            <person name="Roehrig J."/>
            <person name="Ruller R."/>
            <person name="Salamov A."/>
            <person name="Salih N.S."/>
            <person name="Samson R.A."/>
            <person name="Sandor E."/>
            <person name="Sanguinetti M."/>
            <person name="Schuetze T."/>
            <person name="Sepcic K."/>
            <person name="Shelest E."/>
            <person name="Sherlock G."/>
            <person name="Sophianopoulou V."/>
            <person name="Squina F.M."/>
            <person name="Sun H."/>
            <person name="Susca A."/>
            <person name="Todd R.B."/>
            <person name="Tsang A."/>
            <person name="Unkles S.E."/>
            <person name="van de Wiele N."/>
            <person name="van Rossen-Uffink D."/>
            <person name="Oliveira J.V."/>
            <person name="Vesth T.C."/>
            <person name="Visser J."/>
            <person name="Yu J.-H."/>
            <person name="Zhou M."/>
            <person name="Andersen M.R."/>
            <person name="Archer D.B."/>
            <person name="Baker S.E."/>
            <person name="Benoit I."/>
            <person name="Brakhage A.A."/>
            <person name="Braus G.H."/>
            <person name="Fischer R."/>
            <person name="Frisvad J.C."/>
            <person name="Goldman G.H."/>
            <person name="Houbraken J."/>
            <person name="Oakley B."/>
            <person name="Pocsi I."/>
            <person name="Scazzocchio C."/>
            <person name="Seiboth B."/>
            <person name="vanKuyk P.A."/>
            <person name="Wortman J."/>
            <person name="Dyer P.S."/>
            <person name="Grigoriev I.V."/>
        </authorList>
    </citation>
    <scope>NUCLEOTIDE SEQUENCE [LARGE SCALE GENOMIC DNA]</scope>
    <source>
        <strain evidence="17">CBS 583.65</strain>
    </source>
</reference>
<dbReference type="InterPro" id="IPR050314">
    <property type="entry name" value="Glycosyl_Hydrlase_18"/>
</dbReference>
<evidence type="ECO:0000256" key="8">
    <source>
        <dbReference type="ARBA" id="ARBA00023277"/>
    </source>
</evidence>
<dbReference type="Pfam" id="PF00187">
    <property type="entry name" value="Chitin_bind_1"/>
    <property type="match status" value="1"/>
</dbReference>
<keyword evidence="9 12" id="KW-0326">Glycosidase</keyword>
<dbReference type="EMBL" id="KV878127">
    <property type="protein sequence ID" value="OJJ00557.1"/>
    <property type="molecule type" value="Genomic_DNA"/>
</dbReference>
<evidence type="ECO:0000256" key="5">
    <source>
        <dbReference type="ARBA" id="ARBA00022801"/>
    </source>
</evidence>
<dbReference type="OrthoDB" id="73875at2759"/>
<evidence type="ECO:0000256" key="9">
    <source>
        <dbReference type="ARBA" id="ARBA00023295"/>
    </source>
</evidence>
<dbReference type="InterPro" id="IPR001579">
    <property type="entry name" value="Glyco_hydro_18_chit_AS"/>
</dbReference>
<proteinExistence type="inferred from homology"/>